<organism evidence="3 4">
    <name type="scientific">Marasmius crinis-equi</name>
    <dbReference type="NCBI Taxonomy" id="585013"/>
    <lineage>
        <taxon>Eukaryota</taxon>
        <taxon>Fungi</taxon>
        <taxon>Dikarya</taxon>
        <taxon>Basidiomycota</taxon>
        <taxon>Agaricomycotina</taxon>
        <taxon>Agaricomycetes</taxon>
        <taxon>Agaricomycetidae</taxon>
        <taxon>Agaricales</taxon>
        <taxon>Marasmiineae</taxon>
        <taxon>Marasmiaceae</taxon>
        <taxon>Marasmius</taxon>
    </lineage>
</organism>
<sequence>MQSPNTGDEPIAVDQNPSQPSSPVSSRPSTPAPLQFPRRGPGPWGGVDEETERRARRAAWTSTPNQNSWADHAVPRFVWRSDERILYFYVREDWVALPLSWLGIAERDTSLDNLETGPWSEVQLYRCSPQAADDNAGPPTFTGPQLGQRQASLRNELRDLRVQELTLVEDLAEVRSKIHDLEVAQANLKDLNVLAAGLRRD</sequence>
<accession>A0ABR3EUG2</accession>
<keyword evidence="1" id="KW-0175">Coiled coil</keyword>
<feature type="region of interest" description="Disordered" evidence="2">
    <location>
        <begin position="1"/>
        <end position="66"/>
    </location>
</feature>
<name>A0ABR3EUG2_9AGAR</name>
<feature type="compositionally biased region" description="Low complexity" evidence="2">
    <location>
        <begin position="17"/>
        <end position="33"/>
    </location>
</feature>
<keyword evidence="4" id="KW-1185">Reference proteome</keyword>
<evidence type="ECO:0000313" key="3">
    <source>
        <dbReference type="EMBL" id="KAL0566536.1"/>
    </source>
</evidence>
<evidence type="ECO:0000256" key="2">
    <source>
        <dbReference type="SAM" id="MobiDB-lite"/>
    </source>
</evidence>
<evidence type="ECO:0000313" key="4">
    <source>
        <dbReference type="Proteomes" id="UP001465976"/>
    </source>
</evidence>
<comment type="caution">
    <text evidence="3">The sequence shown here is derived from an EMBL/GenBank/DDBJ whole genome shotgun (WGS) entry which is preliminary data.</text>
</comment>
<reference evidence="3 4" key="1">
    <citation type="submission" date="2024-02" db="EMBL/GenBank/DDBJ databases">
        <title>A draft genome for the cacao thread blight pathogen Marasmius crinis-equi.</title>
        <authorList>
            <person name="Cohen S.P."/>
            <person name="Baruah I.K."/>
            <person name="Amoako-Attah I."/>
            <person name="Bukari Y."/>
            <person name="Meinhardt L.W."/>
            <person name="Bailey B.A."/>
        </authorList>
    </citation>
    <scope>NUCLEOTIDE SEQUENCE [LARGE SCALE GENOMIC DNA]</scope>
    <source>
        <strain evidence="3 4">GH-76</strain>
    </source>
</reference>
<dbReference type="Proteomes" id="UP001465976">
    <property type="component" value="Unassembled WGS sequence"/>
</dbReference>
<proteinExistence type="predicted"/>
<evidence type="ECO:0000256" key="1">
    <source>
        <dbReference type="SAM" id="Coils"/>
    </source>
</evidence>
<feature type="coiled-coil region" evidence="1">
    <location>
        <begin position="171"/>
        <end position="201"/>
    </location>
</feature>
<dbReference type="EMBL" id="JBAHYK010001866">
    <property type="protein sequence ID" value="KAL0566536.1"/>
    <property type="molecule type" value="Genomic_DNA"/>
</dbReference>
<gene>
    <name evidence="3" type="ORF">V5O48_015470</name>
</gene>
<protein>
    <submittedName>
        <fullName evidence="3">Uncharacterized protein</fullName>
    </submittedName>
</protein>